<dbReference type="GO" id="GO:0016783">
    <property type="term" value="F:sulfurtransferase activity"/>
    <property type="evidence" value="ECO:0007669"/>
    <property type="project" value="InterPro"/>
</dbReference>
<feature type="active site" description="Nucleophile and sulfur donor" evidence="1">
    <location>
        <position position="179"/>
    </location>
</feature>
<protein>
    <submittedName>
        <fullName evidence="3">PP family ATPase</fullName>
    </submittedName>
</protein>
<dbReference type="Gene3D" id="3.40.50.620">
    <property type="entry name" value="HUPs"/>
    <property type="match status" value="1"/>
</dbReference>
<dbReference type="GO" id="GO:0006163">
    <property type="term" value="P:purine nucleotide metabolic process"/>
    <property type="evidence" value="ECO:0007669"/>
    <property type="project" value="UniProtKB-ARBA"/>
</dbReference>
<sequence>MIFMTSLEVKESILIDKLAQLDNLVIAYSGGIDSTYLLKIALDTLGSDKVLAVVMNSELFLDDEFNKAVDLANDMGAQVLGLEMSELADAKIAANTPKSWYYSKKLLYKTIKDAVAADGFTTIADGMIMDDNEDFRPGLIARDEEGVRSFLQEADLYKADIRILAKENGIVNWNKVASCSVASRFPYGTRLTQTAVNRVFASEKYLREDLGYKTVRVRCHGDLARVELPETDLQDAWDKKDEISATLRKLGFNYTTFDMQAFKSGRMNEVLSTDEKLALV</sequence>
<dbReference type="SUPFAM" id="SSF52402">
    <property type="entry name" value="Adenine nucleotide alpha hydrolases-like"/>
    <property type="match status" value="1"/>
</dbReference>
<dbReference type="InterPro" id="IPR014729">
    <property type="entry name" value="Rossmann-like_a/b/a_fold"/>
</dbReference>
<proteinExistence type="predicted"/>
<dbReference type="CDD" id="cd01990">
    <property type="entry name" value="LarE-like"/>
    <property type="match status" value="1"/>
</dbReference>
<evidence type="ECO:0000256" key="1">
    <source>
        <dbReference type="PIRSR" id="PIRSR006661-1"/>
    </source>
</evidence>
<comment type="caution">
    <text evidence="3">The sequence shown here is derived from an EMBL/GenBank/DDBJ whole genome shotgun (WGS) entry which is preliminary data.</text>
</comment>
<name>A0A0R1TP70_9LACO</name>
<feature type="domain" description="NAD/GMP synthase" evidence="2">
    <location>
        <begin position="21"/>
        <end position="90"/>
    </location>
</feature>
<dbReference type="AlphaFoldDB" id="A0A0R1TP70"/>
<dbReference type="Pfam" id="PF02540">
    <property type="entry name" value="NAD_synthase"/>
    <property type="match status" value="1"/>
</dbReference>
<dbReference type="InterPro" id="IPR022310">
    <property type="entry name" value="NAD/GMP_synthase"/>
</dbReference>
<dbReference type="PIRSF" id="PIRSF006661">
    <property type="entry name" value="PP-lp_UCP006661"/>
    <property type="match status" value="1"/>
</dbReference>
<gene>
    <name evidence="3" type="ORF">FC36_GL000901</name>
</gene>
<dbReference type="InterPro" id="IPR005232">
    <property type="entry name" value="LarE"/>
</dbReference>
<dbReference type="STRING" id="1423740.FC36_GL000901"/>
<dbReference type="PANTHER" id="PTHR43169:SF2">
    <property type="entry name" value="NAD_GMP SYNTHASE DOMAIN-CONTAINING PROTEIN"/>
    <property type="match status" value="1"/>
</dbReference>
<dbReference type="PATRIC" id="fig|1423740.3.peg.967"/>
<accession>A0A0R1TP70</accession>
<evidence type="ECO:0000313" key="3">
    <source>
        <dbReference type="EMBL" id="KRL82606.1"/>
    </source>
</evidence>
<dbReference type="Proteomes" id="UP000051048">
    <property type="component" value="Unassembled WGS sequence"/>
</dbReference>
<evidence type="ECO:0000313" key="4">
    <source>
        <dbReference type="Proteomes" id="UP000051048"/>
    </source>
</evidence>
<dbReference type="EMBL" id="AZFH01000020">
    <property type="protein sequence ID" value="KRL82606.1"/>
    <property type="molecule type" value="Genomic_DNA"/>
</dbReference>
<reference evidence="3 4" key="1">
    <citation type="journal article" date="2015" name="Genome Announc.">
        <title>Expanding the biotechnology potential of lactobacilli through comparative genomics of 213 strains and associated genera.</title>
        <authorList>
            <person name="Sun Z."/>
            <person name="Harris H.M."/>
            <person name="McCann A."/>
            <person name="Guo C."/>
            <person name="Argimon S."/>
            <person name="Zhang W."/>
            <person name="Yang X."/>
            <person name="Jeffery I.B."/>
            <person name="Cooney J.C."/>
            <person name="Kagawa T.F."/>
            <person name="Liu W."/>
            <person name="Song Y."/>
            <person name="Salvetti E."/>
            <person name="Wrobel A."/>
            <person name="Rasinkangas P."/>
            <person name="Parkhill J."/>
            <person name="Rea M.C."/>
            <person name="O'Sullivan O."/>
            <person name="Ritari J."/>
            <person name="Douillard F.P."/>
            <person name="Paul Ross R."/>
            <person name="Yang R."/>
            <person name="Briner A.E."/>
            <person name="Felis G.E."/>
            <person name="de Vos W.M."/>
            <person name="Barrangou R."/>
            <person name="Klaenhammer T.R."/>
            <person name="Caufield P.W."/>
            <person name="Cui Y."/>
            <person name="Zhang H."/>
            <person name="O'Toole P.W."/>
        </authorList>
    </citation>
    <scope>NUCLEOTIDE SEQUENCE [LARGE SCALE GENOMIC DNA]</scope>
    <source>
        <strain evidence="3 4">DSM 15833</strain>
    </source>
</reference>
<dbReference type="InterPro" id="IPR052188">
    <property type="entry name" value="Ni-pincer_cofactor_biosynth"/>
</dbReference>
<evidence type="ECO:0000259" key="2">
    <source>
        <dbReference type="Pfam" id="PF02540"/>
    </source>
</evidence>
<organism evidence="3 4">
    <name type="scientific">Ligilactobacillus equi DSM 15833 = JCM 10991</name>
    <dbReference type="NCBI Taxonomy" id="1423740"/>
    <lineage>
        <taxon>Bacteria</taxon>
        <taxon>Bacillati</taxon>
        <taxon>Bacillota</taxon>
        <taxon>Bacilli</taxon>
        <taxon>Lactobacillales</taxon>
        <taxon>Lactobacillaceae</taxon>
        <taxon>Ligilactobacillus</taxon>
    </lineage>
</organism>
<dbReference type="PANTHER" id="PTHR43169">
    <property type="entry name" value="EXSB FAMILY PROTEIN"/>
    <property type="match status" value="1"/>
</dbReference>